<dbReference type="Proteomes" id="UP000436088">
    <property type="component" value="Unassembled WGS sequence"/>
</dbReference>
<protein>
    <submittedName>
        <fullName evidence="2">Homeobox-leucine zipper protein ATHB-40</fullName>
    </submittedName>
</protein>
<organism evidence="2 3">
    <name type="scientific">Hibiscus syriacus</name>
    <name type="common">Rose of Sharon</name>
    <dbReference type="NCBI Taxonomy" id="106335"/>
    <lineage>
        <taxon>Eukaryota</taxon>
        <taxon>Viridiplantae</taxon>
        <taxon>Streptophyta</taxon>
        <taxon>Embryophyta</taxon>
        <taxon>Tracheophyta</taxon>
        <taxon>Spermatophyta</taxon>
        <taxon>Magnoliopsida</taxon>
        <taxon>eudicotyledons</taxon>
        <taxon>Gunneridae</taxon>
        <taxon>Pentapetalae</taxon>
        <taxon>rosids</taxon>
        <taxon>malvids</taxon>
        <taxon>Malvales</taxon>
        <taxon>Malvaceae</taxon>
        <taxon>Malvoideae</taxon>
        <taxon>Hibiscus</taxon>
    </lineage>
</organism>
<evidence type="ECO:0000313" key="2">
    <source>
        <dbReference type="EMBL" id="KAE8715692.1"/>
    </source>
</evidence>
<gene>
    <name evidence="2" type="ORF">F3Y22_tig00110160pilonHSYRG00105</name>
</gene>
<proteinExistence type="predicted"/>
<dbReference type="AlphaFoldDB" id="A0A6A3BKS6"/>
<dbReference type="EMBL" id="VEPZ02000857">
    <property type="protein sequence ID" value="KAE8715692.1"/>
    <property type="molecule type" value="Genomic_DNA"/>
</dbReference>
<dbReference type="GO" id="GO:0003677">
    <property type="term" value="F:DNA binding"/>
    <property type="evidence" value="ECO:0007669"/>
    <property type="project" value="UniProtKB-KW"/>
</dbReference>
<comment type="caution">
    <text evidence="2">The sequence shown here is derived from an EMBL/GenBank/DDBJ whole genome shotgun (WGS) entry which is preliminary data.</text>
</comment>
<feature type="region of interest" description="Disordered" evidence="1">
    <location>
        <begin position="26"/>
        <end position="56"/>
    </location>
</feature>
<sequence>MTSQMKELEDHMALISQMYSGLCTQVAPQQGETKPRRRQKKGKGGEGGVTAAAKKRKLSDEQVHLLELNFGNEHKLESNVKTGLLRSWGSTLGKWRFGSKIGGAVGRIRSLRRNTAS</sequence>
<keyword evidence="2" id="KW-0371">Homeobox</keyword>
<evidence type="ECO:0000313" key="3">
    <source>
        <dbReference type="Proteomes" id="UP000436088"/>
    </source>
</evidence>
<name>A0A6A3BKS6_HIBSY</name>
<accession>A0A6A3BKS6</accession>
<keyword evidence="3" id="KW-1185">Reference proteome</keyword>
<evidence type="ECO:0000256" key="1">
    <source>
        <dbReference type="SAM" id="MobiDB-lite"/>
    </source>
</evidence>
<keyword evidence="2" id="KW-0238">DNA-binding</keyword>
<reference evidence="2" key="1">
    <citation type="submission" date="2019-09" db="EMBL/GenBank/DDBJ databases">
        <title>Draft genome information of white flower Hibiscus syriacus.</title>
        <authorList>
            <person name="Kim Y.-M."/>
        </authorList>
    </citation>
    <scope>NUCLEOTIDE SEQUENCE [LARGE SCALE GENOMIC DNA]</scope>
    <source>
        <strain evidence="2">YM2019G1</strain>
    </source>
</reference>